<comment type="caution">
    <text evidence="1">The sequence shown here is derived from an EMBL/GenBank/DDBJ whole genome shotgun (WGS) entry which is preliminary data.</text>
</comment>
<dbReference type="Proteomes" id="UP000003577">
    <property type="component" value="Unassembled WGS sequence"/>
</dbReference>
<reference evidence="1 2" key="2">
    <citation type="submission" date="2007-04" db="EMBL/GenBank/DDBJ databases">
        <title>Draft genome sequence of Ruminococcus torques (ATCC 27756).</title>
        <authorList>
            <person name="Sudarsanam P."/>
            <person name="Ley R."/>
            <person name="Guruge J."/>
            <person name="Turnbaugh P.J."/>
            <person name="Mahowald M."/>
            <person name="Liep D."/>
            <person name="Gordon J."/>
        </authorList>
    </citation>
    <scope>NUCLEOTIDE SEQUENCE [LARGE SCALE GENOMIC DNA]</scope>
    <source>
        <strain evidence="1 2">ATCC 27756</strain>
    </source>
</reference>
<evidence type="ECO:0000313" key="2">
    <source>
        <dbReference type="Proteomes" id="UP000003577"/>
    </source>
</evidence>
<name>A5KPC0_9FIRM</name>
<accession>A5KPC0</accession>
<evidence type="ECO:0000313" key="1">
    <source>
        <dbReference type="EMBL" id="EDK23802.1"/>
    </source>
</evidence>
<dbReference type="AlphaFoldDB" id="A5KPC0"/>
<gene>
    <name evidence="1" type="ORF">RUMTOR_02104</name>
</gene>
<dbReference type="PaxDb" id="411460-RUMTOR_02104"/>
<proteinExistence type="predicted"/>
<organism evidence="1 2">
    <name type="scientific">[Ruminococcus] torques ATCC 27756</name>
    <dbReference type="NCBI Taxonomy" id="411460"/>
    <lineage>
        <taxon>Bacteria</taxon>
        <taxon>Bacillati</taxon>
        <taxon>Bacillota</taxon>
        <taxon>Clostridia</taxon>
        <taxon>Lachnospirales</taxon>
        <taxon>Lachnospiraceae</taxon>
        <taxon>Mediterraneibacter</taxon>
    </lineage>
</organism>
<protein>
    <submittedName>
        <fullName evidence="1">Uncharacterized protein</fullName>
    </submittedName>
</protein>
<dbReference type="EMBL" id="AAVP02000011">
    <property type="protein sequence ID" value="EDK23802.1"/>
    <property type="molecule type" value="Genomic_DNA"/>
</dbReference>
<dbReference type="HOGENOM" id="CLU_3391185_0_0_9"/>
<sequence length="32" mass="3770">MKENGVNISRRYERNDADSRDIVCVIFLIIMV</sequence>
<reference evidence="1 2" key="1">
    <citation type="submission" date="2007-03" db="EMBL/GenBank/DDBJ databases">
        <authorList>
            <person name="Fulton L."/>
            <person name="Clifton S."/>
            <person name="Fulton B."/>
            <person name="Xu J."/>
            <person name="Minx P."/>
            <person name="Pepin K.H."/>
            <person name="Johnson M."/>
            <person name="Thiruvilangam P."/>
            <person name="Bhonagiri V."/>
            <person name="Nash W.E."/>
            <person name="Mardis E.R."/>
            <person name="Wilson R.K."/>
        </authorList>
    </citation>
    <scope>NUCLEOTIDE SEQUENCE [LARGE SCALE GENOMIC DNA]</scope>
    <source>
        <strain evidence="1 2">ATCC 27756</strain>
    </source>
</reference>